<feature type="transmembrane region" description="Helical" evidence="2">
    <location>
        <begin position="563"/>
        <end position="587"/>
    </location>
</feature>
<dbReference type="AlphaFoldDB" id="A0AAN6VY03"/>
<feature type="compositionally biased region" description="Basic and acidic residues" evidence="1">
    <location>
        <begin position="32"/>
        <end position="42"/>
    </location>
</feature>
<feature type="region of interest" description="Disordered" evidence="1">
    <location>
        <begin position="1"/>
        <end position="196"/>
    </location>
</feature>
<feature type="compositionally biased region" description="Polar residues" evidence="1">
    <location>
        <begin position="66"/>
        <end position="78"/>
    </location>
</feature>
<protein>
    <submittedName>
        <fullName evidence="3">Uncharacterized protein</fullName>
    </submittedName>
</protein>
<organism evidence="3 4">
    <name type="scientific">Triangularia setosa</name>
    <dbReference type="NCBI Taxonomy" id="2587417"/>
    <lineage>
        <taxon>Eukaryota</taxon>
        <taxon>Fungi</taxon>
        <taxon>Dikarya</taxon>
        <taxon>Ascomycota</taxon>
        <taxon>Pezizomycotina</taxon>
        <taxon>Sordariomycetes</taxon>
        <taxon>Sordariomycetidae</taxon>
        <taxon>Sordariales</taxon>
        <taxon>Podosporaceae</taxon>
        <taxon>Triangularia</taxon>
    </lineage>
</organism>
<feature type="region of interest" description="Disordered" evidence="1">
    <location>
        <begin position="437"/>
        <end position="532"/>
    </location>
</feature>
<comment type="caution">
    <text evidence="3">The sequence shown here is derived from an EMBL/GenBank/DDBJ whole genome shotgun (WGS) entry which is preliminary data.</text>
</comment>
<dbReference type="EMBL" id="MU866591">
    <property type="protein sequence ID" value="KAK4171298.1"/>
    <property type="molecule type" value="Genomic_DNA"/>
</dbReference>
<reference evidence="3" key="1">
    <citation type="journal article" date="2023" name="Mol. Phylogenet. Evol.">
        <title>Genome-scale phylogeny and comparative genomics of the fungal order Sordariales.</title>
        <authorList>
            <person name="Hensen N."/>
            <person name="Bonometti L."/>
            <person name="Westerberg I."/>
            <person name="Brannstrom I.O."/>
            <person name="Guillou S."/>
            <person name="Cros-Aarteil S."/>
            <person name="Calhoun S."/>
            <person name="Haridas S."/>
            <person name="Kuo A."/>
            <person name="Mondo S."/>
            <person name="Pangilinan J."/>
            <person name="Riley R."/>
            <person name="LaButti K."/>
            <person name="Andreopoulos B."/>
            <person name="Lipzen A."/>
            <person name="Chen C."/>
            <person name="Yan M."/>
            <person name="Daum C."/>
            <person name="Ng V."/>
            <person name="Clum A."/>
            <person name="Steindorff A."/>
            <person name="Ohm R.A."/>
            <person name="Martin F."/>
            <person name="Silar P."/>
            <person name="Natvig D.O."/>
            <person name="Lalanne C."/>
            <person name="Gautier V."/>
            <person name="Ament-Velasquez S.L."/>
            <person name="Kruys A."/>
            <person name="Hutchinson M.I."/>
            <person name="Powell A.J."/>
            <person name="Barry K."/>
            <person name="Miller A.N."/>
            <person name="Grigoriev I.V."/>
            <person name="Debuchy R."/>
            <person name="Gladieux P."/>
            <person name="Hiltunen Thoren M."/>
            <person name="Johannesson H."/>
        </authorList>
    </citation>
    <scope>NUCLEOTIDE SEQUENCE</scope>
    <source>
        <strain evidence="3">CBS 892.96</strain>
    </source>
</reference>
<feature type="region of interest" description="Disordered" evidence="1">
    <location>
        <begin position="379"/>
        <end position="401"/>
    </location>
</feature>
<evidence type="ECO:0000256" key="1">
    <source>
        <dbReference type="SAM" id="MobiDB-lite"/>
    </source>
</evidence>
<feature type="transmembrane region" description="Helical" evidence="2">
    <location>
        <begin position="599"/>
        <end position="622"/>
    </location>
</feature>
<gene>
    <name evidence="3" type="ORF">QBC36DRAFT_382672</name>
</gene>
<accession>A0AAN6VY03</accession>
<keyword evidence="2" id="KW-0812">Transmembrane</keyword>
<proteinExistence type="predicted"/>
<evidence type="ECO:0000313" key="3">
    <source>
        <dbReference type="EMBL" id="KAK4171298.1"/>
    </source>
</evidence>
<evidence type="ECO:0000256" key="2">
    <source>
        <dbReference type="SAM" id="Phobius"/>
    </source>
</evidence>
<dbReference type="Proteomes" id="UP001302321">
    <property type="component" value="Unassembled WGS sequence"/>
</dbReference>
<name>A0AAN6VY03_9PEZI</name>
<feature type="compositionally biased region" description="Polar residues" evidence="1">
    <location>
        <begin position="168"/>
        <end position="196"/>
    </location>
</feature>
<keyword evidence="4" id="KW-1185">Reference proteome</keyword>
<sequence length="630" mass="69958">MGVLQPSRGSPNDLGQDSAYASAADNQFSGEQKPESDTKSQYEDPENDEPLTAIGGFDGAHDDATPANNSLPPSRVGNSSYSESDYSQEEPKNIATTEKLENNGNKAYELNEVTGSNSPSPREKQRREARTTRFDIPVADNSKAVASSDFDEKTGMDLSLLKPPSPEVTYNSQEATNNSQEATNNSQEATNNSQEATSPLATAYGWEEPTPDELAARQQNIVNLTSNTNQANTEKSWAPGDDNCVKSLTPSELEKRETRRARFSLQDPPAVSAPQVPHNYNYRPTREQELARAKLVENTPSNELYFSHPNPLTLRYPDFLQYSNDPNLSDLEKKIQRDIRSFEIYYDLPEDKTVPLWLETLIREMAEWPCKGGATNITTINPDDLSPRSPEATKLSSSTGTVHTGQFITTHWDQPGTYYWETPSDLIPLLFRSGPIEGRPKPKVLRVTNPDPESPSQTKEKPEQQTERTPSPPNNPSSYQETTSKPKRKATTPKQTLLSKRGKTTSTPAPPDRHSFGSDGTADTPPKKTRKSKFLVFPAPVNAVRQSANNSNNEMSGFTRPDFIILFFLLGSLVYAYQYNIMIVAGYGGYMNGGHFGRMTLLTFVNLVHILCLVFPCLYFGARLAGMRFD</sequence>
<keyword evidence="2" id="KW-0472">Membrane</keyword>
<reference evidence="3" key="2">
    <citation type="submission" date="2023-05" db="EMBL/GenBank/DDBJ databases">
        <authorList>
            <consortium name="Lawrence Berkeley National Laboratory"/>
            <person name="Steindorff A."/>
            <person name="Hensen N."/>
            <person name="Bonometti L."/>
            <person name="Westerberg I."/>
            <person name="Brannstrom I.O."/>
            <person name="Guillou S."/>
            <person name="Cros-Aarteil S."/>
            <person name="Calhoun S."/>
            <person name="Haridas S."/>
            <person name="Kuo A."/>
            <person name="Mondo S."/>
            <person name="Pangilinan J."/>
            <person name="Riley R."/>
            <person name="Labutti K."/>
            <person name="Andreopoulos B."/>
            <person name="Lipzen A."/>
            <person name="Chen C."/>
            <person name="Yanf M."/>
            <person name="Daum C."/>
            <person name="Ng V."/>
            <person name="Clum A."/>
            <person name="Ohm R."/>
            <person name="Martin F."/>
            <person name="Silar P."/>
            <person name="Natvig D."/>
            <person name="Lalanne C."/>
            <person name="Gautier V."/>
            <person name="Ament-Velasquez S.L."/>
            <person name="Kruys A."/>
            <person name="Hutchinson M.I."/>
            <person name="Powell A.J."/>
            <person name="Barry K."/>
            <person name="Miller A.N."/>
            <person name="Grigoriev I.V."/>
            <person name="Debuchy R."/>
            <person name="Gladieux P."/>
            <person name="Thoren M.H."/>
            <person name="Johannesson H."/>
        </authorList>
    </citation>
    <scope>NUCLEOTIDE SEQUENCE</scope>
    <source>
        <strain evidence="3">CBS 892.96</strain>
    </source>
</reference>
<feature type="compositionally biased region" description="Basic and acidic residues" evidence="1">
    <location>
        <begin position="121"/>
        <end position="133"/>
    </location>
</feature>
<evidence type="ECO:0000313" key="4">
    <source>
        <dbReference type="Proteomes" id="UP001302321"/>
    </source>
</evidence>
<keyword evidence="2" id="KW-1133">Transmembrane helix</keyword>